<sequence length="479" mass="51924">MPQYNESQSLVGSASIHTPTIFIAKTNMSHSCFSRSRSFVTFVPAILAFDSMACLRKSASLLALAALMTTTASAESWTDLNGTRTIEARMMGLWNDSVVLQLQDGRKVTVALNNLNAQSRIQAQKLSRDKVQTRNTLIGELKGQAAEAAAPAPTPLPTPSPAATYVPPASGGTCIAQLQWEADQTRAGHLLRASLDALPMSYRADVNNYVKAALSKSDPALNQTLASGLQKTGDMIVTRQRWLLSHPRLAALQPSAFDTVKGVLLNVGGLMRTGFDPKAFDLATMQSMPFDQWLGQRSDEIAPYLAALMNLPGFNFPTPSFEAVSEKDGVAVVKITYDGAGSNQSFTQVDGFWVPTSTATDWETNMAEENKKLAEMPNGGLVPEAAATIVAGMIGANLDPIMQAQNEKDFHAAMEPVFMQLSPLIAQLPTMLGAQGNRRGNDMMNMDMEMGMGMDDMGEEMEMEMEMEMQMNQDMGMNQ</sequence>
<gene>
    <name evidence="1" type="ORF">K239x_09800</name>
</gene>
<reference evidence="1 2" key="1">
    <citation type="submission" date="2019-02" db="EMBL/GenBank/DDBJ databases">
        <title>Deep-cultivation of Planctomycetes and their phenomic and genomic characterization uncovers novel biology.</title>
        <authorList>
            <person name="Wiegand S."/>
            <person name="Jogler M."/>
            <person name="Boedeker C."/>
            <person name="Pinto D."/>
            <person name="Vollmers J."/>
            <person name="Rivas-Marin E."/>
            <person name="Kohn T."/>
            <person name="Peeters S.H."/>
            <person name="Heuer A."/>
            <person name="Rast P."/>
            <person name="Oberbeckmann S."/>
            <person name="Bunk B."/>
            <person name="Jeske O."/>
            <person name="Meyerdierks A."/>
            <person name="Storesund J.E."/>
            <person name="Kallscheuer N."/>
            <person name="Luecker S."/>
            <person name="Lage O.M."/>
            <person name="Pohl T."/>
            <person name="Merkel B.J."/>
            <person name="Hornburger P."/>
            <person name="Mueller R.-W."/>
            <person name="Bruemmer F."/>
            <person name="Labrenz M."/>
            <person name="Spormann A.M."/>
            <person name="Op den Camp H."/>
            <person name="Overmann J."/>
            <person name="Amann R."/>
            <person name="Jetten M.S.M."/>
            <person name="Mascher T."/>
            <person name="Medema M.H."/>
            <person name="Devos D.P."/>
            <person name="Kaster A.-K."/>
            <person name="Ovreas L."/>
            <person name="Rohde M."/>
            <person name="Galperin M.Y."/>
            <person name="Jogler C."/>
        </authorList>
    </citation>
    <scope>NUCLEOTIDE SEQUENCE [LARGE SCALE GENOMIC DNA]</scope>
    <source>
        <strain evidence="1 2">K23_9</strain>
    </source>
</reference>
<dbReference type="Gene3D" id="2.30.30.700">
    <property type="entry name" value="SLA1 homology domain 1"/>
    <property type="match status" value="1"/>
</dbReference>
<dbReference type="AlphaFoldDB" id="A0A517NPI6"/>
<protein>
    <recommendedName>
        <fullName evidence="3">SLA1 homology domain-containing protein</fullName>
    </recommendedName>
</protein>
<dbReference type="Proteomes" id="UP000319817">
    <property type="component" value="Chromosome"/>
</dbReference>
<evidence type="ECO:0000313" key="2">
    <source>
        <dbReference type="Proteomes" id="UP000319817"/>
    </source>
</evidence>
<evidence type="ECO:0000313" key="1">
    <source>
        <dbReference type="EMBL" id="QDT09037.1"/>
    </source>
</evidence>
<accession>A0A517NPI6</accession>
<name>A0A517NPI6_9BACT</name>
<dbReference type="EMBL" id="CP036526">
    <property type="protein sequence ID" value="QDT09037.1"/>
    <property type="molecule type" value="Genomic_DNA"/>
</dbReference>
<organism evidence="1 2">
    <name type="scientific">Stieleria marina</name>
    <dbReference type="NCBI Taxonomy" id="1930275"/>
    <lineage>
        <taxon>Bacteria</taxon>
        <taxon>Pseudomonadati</taxon>
        <taxon>Planctomycetota</taxon>
        <taxon>Planctomycetia</taxon>
        <taxon>Pirellulales</taxon>
        <taxon>Pirellulaceae</taxon>
        <taxon>Stieleria</taxon>
    </lineage>
</organism>
<evidence type="ECO:0008006" key="3">
    <source>
        <dbReference type="Google" id="ProtNLM"/>
    </source>
</evidence>
<proteinExistence type="predicted"/>
<keyword evidence="2" id="KW-1185">Reference proteome</keyword>